<accession>A0A9W8ADK9</accession>
<dbReference type="AlphaFoldDB" id="A0A9W8ADK9"/>
<gene>
    <name evidence="1" type="ORF">IWQ60_001948</name>
</gene>
<dbReference type="Proteomes" id="UP001150569">
    <property type="component" value="Unassembled WGS sequence"/>
</dbReference>
<protein>
    <submittedName>
        <fullName evidence="1">Uncharacterized protein</fullName>
    </submittedName>
</protein>
<evidence type="ECO:0000313" key="2">
    <source>
        <dbReference type="Proteomes" id="UP001150569"/>
    </source>
</evidence>
<evidence type="ECO:0000313" key="1">
    <source>
        <dbReference type="EMBL" id="KAJ1928525.1"/>
    </source>
</evidence>
<name>A0A9W8ADK9_9FUNG</name>
<reference evidence="1" key="1">
    <citation type="submission" date="2022-07" db="EMBL/GenBank/DDBJ databases">
        <title>Phylogenomic reconstructions and comparative analyses of Kickxellomycotina fungi.</title>
        <authorList>
            <person name="Reynolds N.K."/>
            <person name="Stajich J.E."/>
            <person name="Barry K."/>
            <person name="Grigoriev I.V."/>
            <person name="Crous P."/>
            <person name="Smith M.E."/>
        </authorList>
    </citation>
    <scope>NUCLEOTIDE SEQUENCE</scope>
    <source>
        <strain evidence="1">RSA 861</strain>
    </source>
</reference>
<organism evidence="1 2">
    <name type="scientific">Tieghemiomyces parasiticus</name>
    <dbReference type="NCBI Taxonomy" id="78921"/>
    <lineage>
        <taxon>Eukaryota</taxon>
        <taxon>Fungi</taxon>
        <taxon>Fungi incertae sedis</taxon>
        <taxon>Zoopagomycota</taxon>
        <taxon>Kickxellomycotina</taxon>
        <taxon>Dimargaritomycetes</taxon>
        <taxon>Dimargaritales</taxon>
        <taxon>Dimargaritaceae</taxon>
        <taxon>Tieghemiomyces</taxon>
    </lineage>
</organism>
<sequence>MESPTANWDVAAVESLYRTVAPAMRAAIGLRLERALDFVEDLSIDDPETASLNQDIRESALVLRAISNHYQVVDVTILTAAERTQQFAYYQAIVYDEPSLLRTALVVFQNLLSTEHLAAVIKNDPAYPVERWRREPDLQFMYTDFFEEFVEDWFIPWSVLTLGMAQKFDELARFRSLVEALFPRVTEVTRSLACLMAFEFSTDANDVARVPLTRIVNVEELESFAQEFHYQRAAARLREILLAINPMFETTGHWASLYDERFFELTLEGNLKVRFYQEKTAE</sequence>
<proteinExistence type="predicted"/>
<keyword evidence="2" id="KW-1185">Reference proteome</keyword>
<comment type="caution">
    <text evidence="1">The sequence shown here is derived from an EMBL/GenBank/DDBJ whole genome shotgun (WGS) entry which is preliminary data.</text>
</comment>
<dbReference type="EMBL" id="JANBPT010000069">
    <property type="protein sequence ID" value="KAJ1928525.1"/>
    <property type="molecule type" value="Genomic_DNA"/>
</dbReference>